<evidence type="ECO:0000313" key="3">
    <source>
        <dbReference type="Proteomes" id="UP000048926"/>
    </source>
</evidence>
<dbReference type="Proteomes" id="UP000048926">
    <property type="component" value="Unassembled WGS sequence"/>
</dbReference>
<reference evidence="3" key="1">
    <citation type="submission" date="2015-07" db="EMBL/GenBank/DDBJ databases">
        <authorList>
            <person name="Rodrigo-Torres Lidia"/>
            <person name="Arahal R.David."/>
        </authorList>
    </citation>
    <scope>NUCLEOTIDE SEQUENCE [LARGE SCALE GENOMIC DNA]</scope>
    <source>
        <strain evidence="3">CECT 4801</strain>
    </source>
</reference>
<evidence type="ECO:0000256" key="1">
    <source>
        <dbReference type="SAM" id="MobiDB-lite"/>
    </source>
</evidence>
<proteinExistence type="predicted"/>
<evidence type="ECO:0000313" key="2">
    <source>
        <dbReference type="EMBL" id="CTQ46817.1"/>
    </source>
</evidence>
<sequence>MEDSNTPGLRPGTEARSEPFPDVIEQIHRELQRLDMPCTCKEQLDRTIVAIETWRTLKLQRDLTGNIEAEYAQMASGISFLSDLALLSRKPLTAQEMLDHAESLKFLADMADRCARRLTELARISGKT</sequence>
<dbReference type="OrthoDB" id="7678117at2"/>
<protein>
    <submittedName>
        <fullName evidence="2">Uncharacterized protein</fullName>
    </submittedName>
</protein>
<gene>
    <name evidence="2" type="ORF">LAL4801_05277</name>
</gene>
<organism evidence="2 3">
    <name type="scientific">Roseibium aggregatum</name>
    <dbReference type="NCBI Taxonomy" id="187304"/>
    <lineage>
        <taxon>Bacteria</taxon>
        <taxon>Pseudomonadati</taxon>
        <taxon>Pseudomonadota</taxon>
        <taxon>Alphaproteobacteria</taxon>
        <taxon>Hyphomicrobiales</taxon>
        <taxon>Stappiaceae</taxon>
        <taxon>Roseibium</taxon>
    </lineage>
</organism>
<name>A0A0M6YC23_9HYPH</name>
<dbReference type="RefSeq" id="WP_055660908.1">
    <property type="nucleotide sequence ID" value="NZ_CXST01000004.1"/>
</dbReference>
<dbReference type="EMBL" id="CXST01000004">
    <property type="protein sequence ID" value="CTQ46817.1"/>
    <property type="molecule type" value="Genomic_DNA"/>
</dbReference>
<accession>A0A0M6YC23</accession>
<feature type="region of interest" description="Disordered" evidence="1">
    <location>
        <begin position="1"/>
        <end position="21"/>
    </location>
</feature>
<keyword evidence="3" id="KW-1185">Reference proteome</keyword>
<dbReference type="AlphaFoldDB" id="A0A0M6YC23"/>